<comment type="caution">
    <text evidence="1">The sequence shown here is derived from an EMBL/GenBank/DDBJ whole genome shotgun (WGS) entry which is preliminary data.</text>
</comment>
<accession>A0A418VAR1</accession>
<proteinExistence type="predicted"/>
<dbReference type="Proteomes" id="UP000286287">
    <property type="component" value="Unassembled WGS sequence"/>
</dbReference>
<dbReference type="OrthoDB" id="9945167at2"/>
<organism evidence="1 2">
    <name type="scientific">Deinococcus cavernae</name>
    <dbReference type="NCBI Taxonomy" id="2320857"/>
    <lineage>
        <taxon>Bacteria</taxon>
        <taxon>Thermotogati</taxon>
        <taxon>Deinococcota</taxon>
        <taxon>Deinococci</taxon>
        <taxon>Deinococcales</taxon>
        <taxon>Deinococcaceae</taxon>
        <taxon>Deinococcus</taxon>
    </lineage>
</organism>
<dbReference type="EMBL" id="QYUJ01000014">
    <property type="protein sequence ID" value="RJF73126.1"/>
    <property type="molecule type" value="Genomic_DNA"/>
</dbReference>
<evidence type="ECO:0000313" key="1">
    <source>
        <dbReference type="EMBL" id="RJF73126.1"/>
    </source>
</evidence>
<evidence type="ECO:0000313" key="2">
    <source>
        <dbReference type="Proteomes" id="UP000286287"/>
    </source>
</evidence>
<sequence>MKANALLRNVSRKLHQNHHDAGRVKWSRLGETFTDTAYEVTEREIKFHDRLQAQSSLERFTS</sequence>
<reference evidence="1 2" key="1">
    <citation type="submission" date="2018-09" db="EMBL/GenBank/DDBJ databases">
        <authorList>
            <person name="Zhu H."/>
        </authorList>
    </citation>
    <scope>NUCLEOTIDE SEQUENCE [LARGE SCALE GENOMIC DNA]</scope>
    <source>
        <strain evidence="1 2">K2S05-167</strain>
    </source>
</reference>
<dbReference type="AlphaFoldDB" id="A0A418VAR1"/>
<dbReference type="RefSeq" id="WP_119765859.1">
    <property type="nucleotide sequence ID" value="NZ_QYUJ01000014.1"/>
</dbReference>
<gene>
    <name evidence="1" type="ORF">D3875_17810</name>
</gene>
<name>A0A418VAR1_9DEIO</name>
<keyword evidence="2" id="KW-1185">Reference proteome</keyword>
<protein>
    <submittedName>
        <fullName evidence="1">Uncharacterized protein</fullName>
    </submittedName>
</protein>